<reference evidence="2 3" key="1">
    <citation type="journal article" date="2015" name="Nature">
        <title>rRNA introns, odd ribosomes, and small enigmatic genomes across a large radiation of phyla.</title>
        <authorList>
            <person name="Brown C.T."/>
            <person name="Hug L.A."/>
            <person name="Thomas B.C."/>
            <person name="Sharon I."/>
            <person name="Castelle C.J."/>
            <person name="Singh A."/>
            <person name="Wilkins M.J."/>
            <person name="Williams K.H."/>
            <person name="Banfield J.F."/>
        </authorList>
    </citation>
    <scope>NUCLEOTIDE SEQUENCE [LARGE SCALE GENOMIC DNA]</scope>
</reference>
<gene>
    <name evidence="2" type="ORF">UR52_C0017G0012</name>
</gene>
<dbReference type="EMBL" id="LBPN01000017">
    <property type="protein sequence ID" value="KKP58696.1"/>
    <property type="molecule type" value="Genomic_DNA"/>
</dbReference>
<dbReference type="InterPro" id="IPR013693">
    <property type="entry name" value="SpoIID/LytB_N"/>
</dbReference>
<dbReference type="Pfam" id="PF08486">
    <property type="entry name" value="SpoIID"/>
    <property type="match status" value="1"/>
</dbReference>
<protein>
    <recommendedName>
        <fullName evidence="1">Sporulation stage II protein D amidase enhancer LytB N-terminal domain-containing protein</fullName>
    </recommendedName>
</protein>
<dbReference type="Proteomes" id="UP000034176">
    <property type="component" value="Unassembled WGS sequence"/>
</dbReference>
<name>A0A0G0B4S6_9BACT</name>
<evidence type="ECO:0000313" key="2">
    <source>
        <dbReference type="EMBL" id="KKP58696.1"/>
    </source>
</evidence>
<dbReference type="STRING" id="1618434.UR52_C0017G0012"/>
<sequence length="58" mass="6424">MPSSFPKEALKAQAIAARSYAYRYKQQGQSICITEACQVFSMNKANDPPGEWKETVPG</sequence>
<accession>A0A0G0B4S6</accession>
<evidence type="ECO:0000313" key="3">
    <source>
        <dbReference type="Proteomes" id="UP000034176"/>
    </source>
</evidence>
<proteinExistence type="predicted"/>
<dbReference type="AlphaFoldDB" id="A0A0G0B4S6"/>
<organism evidence="2 3">
    <name type="scientific">Candidatus Gottesmanbacteria bacterium GW2011_GWA1_34_13</name>
    <dbReference type="NCBI Taxonomy" id="1618434"/>
    <lineage>
        <taxon>Bacteria</taxon>
        <taxon>Candidatus Gottesmaniibacteriota</taxon>
    </lineage>
</organism>
<evidence type="ECO:0000259" key="1">
    <source>
        <dbReference type="Pfam" id="PF08486"/>
    </source>
</evidence>
<feature type="domain" description="Sporulation stage II protein D amidase enhancer LytB N-terminal" evidence="1">
    <location>
        <begin position="1"/>
        <end position="47"/>
    </location>
</feature>
<comment type="caution">
    <text evidence="2">The sequence shown here is derived from an EMBL/GenBank/DDBJ whole genome shotgun (WGS) entry which is preliminary data.</text>
</comment>